<dbReference type="AlphaFoldDB" id="A0A9N9DIJ2"/>
<comment type="caution">
    <text evidence="2">The sequence shown here is derived from an EMBL/GenBank/DDBJ whole genome shotgun (WGS) entry which is preliminary data.</text>
</comment>
<proteinExistence type="predicted"/>
<accession>A0A9N9DIJ2</accession>
<sequence length="276" mass="32169">MRSTKLMNPVSLPKLPNELILEIFNHIPSKQLTKFMILSHSMNIEIRKLLIKRYNEIFWNPHRRILVMITRYILDFVPIYNVFDLGFKRLDNNSLLATFQLDSTQKPGTIGPLNKKFWGLKLRGDGILRDNLLNEPIFYTSWDIPHEKKEARIYVYDSETDPSHPFIKTFFVTCGMVEIPCDVREETNGYWFWNIFNNIRGKNASIVPKIGFLGKNEKKSNSNDVFGMLKSVCIQAPMLLAAIEEQKKDRYVNGIKYLVMDGGQQFLKRKRGCVIS</sequence>
<organism evidence="2 3">
    <name type="scientific">Funneliformis mosseae</name>
    <name type="common">Endomycorrhizal fungus</name>
    <name type="synonym">Glomus mosseae</name>
    <dbReference type="NCBI Taxonomy" id="27381"/>
    <lineage>
        <taxon>Eukaryota</taxon>
        <taxon>Fungi</taxon>
        <taxon>Fungi incertae sedis</taxon>
        <taxon>Mucoromycota</taxon>
        <taxon>Glomeromycotina</taxon>
        <taxon>Glomeromycetes</taxon>
        <taxon>Glomerales</taxon>
        <taxon>Glomeraceae</taxon>
        <taxon>Funneliformis</taxon>
    </lineage>
</organism>
<evidence type="ECO:0000313" key="3">
    <source>
        <dbReference type="Proteomes" id="UP000789375"/>
    </source>
</evidence>
<name>A0A9N9DIJ2_FUNMO</name>
<dbReference type="Proteomes" id="UP000789375">
    <property type="component" value="Unassembled WGS sequence"/>
</dbReference>
<dbReference type="EMBL" id="CAJVPP010003921">
    <property type="protein sequence ID" value="CAG8640096.1"/>
    <property type="molecule type" value="Genomic_DNA"/>
</dbReference>
<dbReference type="InterPro" id="IPR036047">
    <property type="entry name" value="F-box-like_dom_sf"/>
</dbReference>
<dbReference type="Pfam" id="PF00646">
    <property type="entry name" value="F-box"/>
    <property type="match status" value="1"/>
</dbReference>
<dbReference type="PROSITE" id="PS50181">
    <property type="entry name" value="FBOX"/>
    <property type="match status" value="1"/>
</dbReference>
<dbReference type="InterPro" id="IPR001810">
    <property type="entry name" value="F-box_dom"/>
</dbReference>
<evidence type="ECO:0000259" key="1">
    <source>
        <dbReference type="PROSITE" id="PS50181"/>
    </source>
</evidence>
<protein>
    <submittedName>
        <fullName evidence="2">12356_t:CDS:1</fullName>
    </submittedName>
</protein>
<keyword evidence="3" id="KW-1185">Reference proteome</keyword>
<reference evidence="2" key="1">
    <citation type="submission" date="2021-06" db="EMBL/GenBank/DDBJ databases">
        <authorList>
            <person name="Kallberg Y."/>
            <person name="Tangrot J."/>
            <person name="Rosling A."/>
        </authorList>
    </citation>
    <scope>NUCLEOTIDE SEQUENCE</scope>
    <source>
        <strain evidence="2">87-6 pot B 2015</strain>
    </source>
</reference>
<dbReference type="SUPFAM" id="SSF81383">
    <property type="entry name" value="F-box domain"/>
    <property type="match status" value="1"/>
</dbReference>
<evidence type="ECO:0000313" key="2">
    <source>
        <dbReference type="EMBL" id="CAG8640096.1"/>
    </source>
</evidence>
<gene>
    <name evidence="2" type="ORF">FMOSSE_LOCUS10942</name>
</gene>
<feature type="domain" description="F-box" evidence="1">
    <location>
        <begin position="9"/>
        <end position="62"/>
    </location>
</feature>